<reference evidence="2 3" key="1">
    <citation type="submission" date="2019-02" db="EMBL/GenBank/DDBJ databases">
        <title>Genome sequencing of the rare red list fungi Hericium alpestre (H. flagellum).</title>
        <authorList>
            <person name="Buettner E."/>
            <person name="Kellner H."/>
        </authorList>
    </citation>
    <scope>NUCLEOTIDE SEQUENCE [LARGE SCALE GENOMIC DNA]</scope>
    <source>
        <strain evidence="2 3">DSM 108284</strain>
    </source>
</reference>
<gene>
    <name evidence="2" type="ORF">EWM64_g5914</name>
</gene>
<comment type="caution">
    <text evidence="2">The sequence shown here is derived from an EMBL/GenBank/DDBJ whole genome shotgun (WGS) entry which is preliminary data.</text>
</comment>
<organism evidence="2 3">
    <name type="scientific">Hericium alpestre</name>
    <dbReference type="NCBI Taxonomy" id="135208"/>
    <lineage>
        <taxon>Eukaryota</taxon>
        <taxon>Fungi</taxon>
        <taxon>Dikarya</taxon>
        <taxon>Basidiomycota</taxon>
        <taxon>Agaricomycotina</taxon>
        <taxon>Agaricomycetes</taxon>
        <taxon>Russulales</taxon>
        <taxon>Hericiaceae</taxon>
        <taxon>Hericium</taxon>
    </lineage>
</organism>
<dbReference type="EMBL" id="SFCI01000750">
    <property type="protein sequence ID" value="TFY78099.1"/>
    <property type="molecule type" value="Genomic_DNA"/>
</dbReference>
<dbReference type="STRING" id="135208.A0A4Y9ZX68"/>
<dbReference type="Proteomes" id="UP000298061">
    <property type="component" value="Unassembled WGS sequence"/>
</dbReference>
<name>A0A4Y9ZX68_9AGAM</name>
<keyword evidence="1" id="KW-1133">Transmembrane helix</keyword>
<keyword evidence="3" id="KW-1185">Reference proteome</keyword>
<dbReference type="AlphaFoldDB" id="A0A4Y9ZX68"/>
<sequence>MSDITFVAEPSPFMHINERATVREHFDSLENYFPIYKLPGKHFKPDMGAFYDRILHPGSRTYCNDNGLSVVHNGIHIGLTAVVFEVEGCIHADHCFLSADGDRQHPMNVEDGAYQSALAHFTSCWLELQRIARHADSGIRMDEFIAPKCDGPGDLSPAYLQVSWAAPVKTHIEGWQKNSKHANEACSDAQFEWSANIVAYVSYLFSATKPPSLPKDAPADAEAPKPFPLRAGIPLFGPLFVPPSYIHLEKRSNVPMIEPKTAYLKSMHIVHPFYYPQLSMCHRCSSDNIQWDGWTSSSPREVYGVQRGELALGYQLRCVDCQDLKSKQMTKAARKKITYSCATTNDLFWERWEYWQIPRGAPIFFHKCAVTCNFFDLILEVHLSSTSIGLAENIKFATPIKTESSDYLRTLTAKSVLIDMTFKASKKASISSSNQTRMNPLEGGLFSSINEVTEIMKWKLCQSQSNAEISEFLEGLRKQHKILNMPLPEQFVADNCCHIVRAILCVFPEAAVRLNVFHAIMRYQVAIINSTKNPYRLAVAQDLHDAILIKGASKEELAKYWSKEEQEVKLEAVYNKWARCSSVWHNFVLHCNVRITSVLKDEPHPFVNQTAHGSHNICLANYNAKAWNASIETNNARGYKTQAMPRPELPIVNSSKIFGLMRSADMETYRGLIQLKKEEEEDKDKDKLLRIMDESEVTCEQMPQQCADAALLSLLCVTPPGIQQVCSLQHCIQHDGHARASHDDFVQPDAMADISVDPILLTEDAYIHASMQSRASTQSREKEVFEVEHHDNVVDLTLNEDSAELEDGIVTLSSDSSSCKCKMTDAEGPGNAIKKLKKSPQNAHLFVLGTRLISQAKCVPLFKTRHPPAACSTQLPPNAGVPHLLVAPSILHVSAVPAMPWSAAPVVAPAATLSDVSTSAPSIMLATSTTVPPTMPATSSSPTPQPAHVPAQSAVAIASDMSTVCTQTAVLTVFDQSNQPPHKRIMVVSHPVCGHDLGVVEQRTDIIGLSVSYATRVLFLLFFVLLVSSLLCARLRPCIAILSPLALTHEHAPPASHYPPY</sequence>
<evidence type="ECO:0000256" key="1">
    <source>
        <dbReference type="SAM" id="Phobius"/>
    </source>
</evidence>
<evidence type="ECO:0000313" key="2">
    <source>
        <dbReference type="EMBL" id="TFY78099.1"/>
    </source>
</evidence>
<accession>A0A4Y9ZX68</accession>
<keyword evidence="1" id="KW-0812">Transmembrane</keyword>
<evidence type="ECO:0000313" key="3">
    <source>
        <dbReference type="Proteomes" id="UP000298061"/>
    </source>
</evidence>
<feature type="transmembrane region" description="Helical" evidence="1">
    <location>
        <begin position="1013"/>
        <end position="1033"/>
    </location>
</feature>
<proteinExistence type="predicted"/>
<dbReference type="OrthoDB" id="2638305at2759"/>
<protein>
    <submittedName>
        <fullName evidence="2">Uncharacterized protein</fullName>
    </submittedName>
</protein>
<keyword evidence="1" id="KW-0472">Membrane</keyword>